<feature type="compositionally biased region" description="Polar residues" evidence="6">
    <location>
        <begin position="465"/>
        <end position="474"/>
    </location>
</feature>
<dbReference type="Pfam" id="PF20684">
    <property type="entry name" value="Fung_rhodopsin"/>
    <property type="match status" value="1"/>
</dbReference>
<dbReference type="GO" id="GO:0016020">
    <property type="term" value="C:membrane"/>
    <property type="evidence" value="ECO:0007669"/>
    <property type="project" value="UniProtKB-SubCell"/>
</dbReference>
<evidence type="ECO:0000256" key="1">
    <source>
        <dbReference type="ARBA" id="ARBA00004141"/>
    </source>
</evidence>
<dbReference type="EMBL" id="BQXU01000030">
    <property type="protein sequence ID" value="GKT49577.1"/>
    <property type="molecule type" value="Genomic_DNA"/>
</dbReference>
<feature type="region of interest" description="Disordered" evidence="6">
    <location>
        <begin position="463"/>
        <end position="522"/>
    </location>
</feature>
<evidence type="ECO:0000259" key="8">
    <source>
        <dbReference type="Pfam" id="PF20684"/>
    </source>
</evidence>
<reference evidence="9 10" key="1">
    <citation type="submission" date="2022-03" db="EMBL/GenBank/DDBJ databases">
        <title>Genome data of Colletotrichum spp.</title>
        <authorList>
            <person name="Utami Y.D."/>
            <person name="Hiruma K."/>
        </authorList>
    </citation>
    <scope>NUCLEOTIDE SEQUENCE [LARGE SCALE GENOMIC DNA]</scope>
    <source>
        <strain evidence="9 10">MAFF 239500</strain>
    </source>
</reference>
<evidence type="ECO:0000256" key="7">
    <source>
        <dbReference type="SAM" id="Phobius"/>
    </source>
</evidence>
<evidence type="ECO:0000256" key="5">
    <source>
        <dbReference type="ARBA" id="ARBA00038359"/>
    </source>
</evidence>
<evidence type="ECO:0000256" key="6">
    <source>
        <dbReference type="SAM" id="MobiDB-lite"/>
    </source>
</evidence>
<accession>A0AA37UQV9</accession>
<feature type="transmembrane region" description="Helical" evidence="7">
    <location>
        <begin position="153"/>
        <end position="175"/>
    </location>
</feature>
<evidence type="ECO:0000256" key="2">
    <source>
        <dbReference type="ARBA" id="ARBA00022692"/>
    </source>
</evidence>
<feature type="region of interest" description="Disordered" evidence="6">
    <location>
        <begin position="356"/>
        <end position="380"/>
    </location>
</feature>
<dbReference type="InterPro" id="IPR052337">
    <property type="entry name" value="SAT4-like"/>
</dbReference>
<protein>
    <recommendedName>
        <fullName evidence="8">Rhodopsin domain-containing protein</fullName>
    </recommendedName>
</protein>
<dbReference type="Proteomes" id="UP001055115">
    <property type="component" value="Unassembled WGS sequence"/>
</dbReference>
<keyword evidence="3 7" id="KW-1133">Transmembrane helix</keyword>
<feature type="transmembrane region" description="Helical" evidence="7">
    <location>
        <begin position="197"/>
        <end position="219"/>
    </location>
</feature>
<dbReference type="PANTHER" id="PTHR33048:SF47">
    <property type="entry name" value="INTEGRAL MEMBRANE PROTEIN-RELATED"/>
    <property type="match status" value="1"/>
</dbReference>
<comment type="similarity">
    <text evidence="5">Belongs to the SAT4 family.</text>
</comment>
<feature type="transmembrane region" description="Helical" evidence="7">
    <location>
        <begin position="76"/>
        <end position="99"/>
    </location>
</feature>
<comment type="caution">
    <text evidence="9">The sequence shown here is derived from an EMBL/GenBank/DDBJ whole genome shotgun (WGS) entry which is preliminary data.</text>
</comment>
<comment type="subcellular location">
    <subcellularLocation>
        <location evidence="1">Membrane</location>
        <topology evidence="1">Multi-pass membrane protein</topology>
    </subcellularLocation>
</comment>
<name>A0AA37UQV9_9PEZI</name>
<proteinExistence type="inferred from homology"/>
<keyword evidence="4 7" id="KW-0472">Membrane</keyword>
<keyword evidence="2 7" id="KW-0812">Transmembrane</keyword>
<evidence type="ECO:0000313" key="10">
    <source>
        <dbReference type="Proteomes" id="UP001055115"/>
    </source>
</evidence>
<dbReference type="RefSeq" id="XP_049131927.1">
    <property type="nucleotide sequence ID" value="XM_049275970.1"/>
</dbReference>
<feature type="compositionally biased region" description="Basic and acidic residues" evidence="6">
    <location>
        <begin position="490"/>
        <end position="508"/>
    </location>
</feature>
<organism evidence="9 10">
    <name type="scientific">Colletotrichum spaethianum</name>
    <dbReference type="NCBI Taxonomy" id="700344"/>
    <lineage>
        <taxon>Eukaryota</taxon>
        <taxon>Fungi</taxon>
        <taxon>Dikarya</taxon>
        <taxon>Ascomycota</taxon>
        <taxon>Pezizomycotina</taxon>
        <taxon>Sordariomycetes</taxon>
        <taxon>Hypocreomycetidae</taxon>
        <taxon>Glomerellales</taxon>
        <taxon>Glomerellaceae</taxon>
        <taxon>Colletotrichum</taxon>
        <taxon>Colletotrichum spaethianum species complex</taxon>
    </lineage>
</organism>
<sequence length="522" mass="58504">MASGSTYELLHLSLRAPSPSPTLSPAVLKEIDDADVPFFMTGIFLPHAICTLFILARVVSRVWVIRKWYIDDTLIFLAWLFSSALCVVYGITAATPWLLGAPPEAASEEMDVNPYIMRTYLGLIYYQLCLCLTKLSILAFYLRMFACRPTERYLAWAAIVFVFMYSAPMLLMSFLQCHPVRGQFFGHPMVCFDFPDLLISSASLHSATDAWLIIMVIPCVMRLDIPRRQKVALGLVMSMGIFVIAASMIRLQLSLHLHYQPNSSAVRNTLGFFVMTVLECDIALICASAPTLRPLLARVFFGGSSCNAKRKSLEANTADSFDLTSLTYHGYPWATTSTSVTGSRNASVASHLNKLRMPAPPAPVRPMAQRPPRPPTTLHFGDMIVGTAPRGKGCPLMEDTRPMLNETWEMKRSSSIYSQDSAWDGPREYDYEKGAILKTMRLSLRSEYIAQNDVRFKKNEPLNINRWSPTSGLSGDTWAADRSSSGTNKEGMERKVWADIPREEEDGKPQIPLRSPLRDSRR</sequence>
<keyword evidence="10" id="KW-1185">Reference proteome</keyword>
<dbReference type="GeneID" id="73330560"/>
<feature type="transmembrane region" description="Helical" evidence="7">
    <location>
        <begin position="119"/>
        <end position="141"/>
    </location>
</feature>
<evidence type="ECO:0000256" key="3">
    <source>
        <dbReference type="ARBA" id="ARBA00022989"/>
    </source>
</evidence>
<feature type="transmembrane region" description="Helical" evidence="7">
    <location>
        <begin position="43"/>
        <end position="64"/>
    </location>
</feature>
<gene>
    <name evidence="9" type="ORF">ColSpa_09758</name>
</gene>
<evidence type="ECO:0000313" key="9">
    <source>
        <dbReference type="EMBL" id="GKT49577.1"/>
    </source>
</evidence>
<feature type="transmembrane region" description="Helical" evidence="7">
    <location>
        <begin position="231"/>
        <end position="249"/>
    </location>
</feature>
<dbReference type="InterPro" id="IPR049326">
    <property type="entry name" value="Rhodopsin_dom_fungi"/>
</dbReference>
<feature type="compositionally biased region" description="Pro residues" evidence="6">
    <location>
        <begin position="358"/>
        <end position="375"/>
    </location>
</feature>
<feature type="domain" description="Rhodopsin" evidence="8">
    <location>
        <begin position="56"/>
        <end position="298"/>
    </location>
</feature>
<dbReference type="PANTHER" id="PTHR33048">
    <property type="entry name" value="PTH11-LIKE INTEGRAL MEMBRANE PROTEIN (AFU_ORTHOLOGUE AFUA_5G11245)"/>
    <property type="match status" value="1"/>
</dbReference>
<evidence type="ECO:0000256" key="4">
    <source>
        <dbReference type="ARBA" id="ARBA00023136"/>
    </source>
</evidence>
<dbReference type="AlphaFoldDB" id="A0AA37UQV9"/>